<proteinExistence type="predicted"/>
<sequence length="120" mass="13711">MDLDEVNKGLLADCARVNLSTNNSAKVYLVKQLSLALRLVLGRVLDEVRENHRSGDYTLEPHFSMVMDAEAETLLEQVQKAIETIKSNEIGSYQFRRILDELEAIDNRINSFVLMKKTKQ</sequence>
<organism evidence="1">
    <name type="scientific">Myoviridae sp. ctLnO19</name>
    <dbReference type="NCBI Taxonomy" id="2825085"/>
    <lineage>
        <taxon>Viruses</taxon>
        <taxon>Duplodnaviria</taxon>
        <taxon>Heunggongvirae</taxon>
        <taxon>Uroviricota</taxon>
        <taxon>Caudoviricetes</taxon>
    </lineage>
</organism>
<name>A0A8S5NZP7_9CAUD</name>
<evidence type="ECO:0000313" key="1">
    <source>
        <dbReference type="EMBL" id="DAE00311.1"/>
    </source>
</evidence>
<accession>A0A8S5NZP7</accession>
<protein>
    <submittedName>
        <fullName evidence="1">Uncharacterized protein</fullName>
    </submittedName>
</protein>
<reference evidence="1" key="1">
    <citation type="journal article" date="2021" name="Proc. Natl. Acad. Sci. U.S.A.">
        <title>A Catalog of Tens of Thousands of Viruses from Human Metagenomes Reveals Hidden Associations with Chronic Diseases.</title>
        <authorList>
            <person name="Tisza M.J."/>
            <person name="Buck C.B."/>
        </authorList>
    </citation>
    <scope>NUCLEOTIDE SEQUENCE</scope>
    <source>
        <strain evidence="1">CtLnO19</strain>
    </source>
</reference>
<dbReference type="EMBL" id="BK015301">
    <property type="protein sequence ID" value="DAE00311.1"/>
    <property type="molecule type" value="Genomic_DNA"/>
</dbReference>